<comment type="caution">
    <text evidence="5">The sequence shown here is derived from an EMBL/GenBank/DDBJ whole genome shotgun (WGS) entry which is preliminary data.</text>
</comment>
<dbReference type="GO" id="GO:0003700">
    <property type="term" value="F:DNA-binding transcription factor activity"/>
    <property type="evidence" value="ECO:0007669"/>
    <property type="project" value="TreeGrafter"/>
</dbReference>
<protein>
    <submittedName>
        <fullName evidence="5">TetR family transcriptional regulator</fullName>
    </submittedName>
</protein>
<evidence type="ECO:0000256" key="2">
    <source>
        <dbReference type="PROSITE-ProRule" id="PRU00335"/>
    </source>
</evidence>
<evidence type="ECO:0000313" key="6">
    <source>
        <dbReference type="Proteomes" id="UP000630718"/>
    </source>
</evidence>
<feature type="domain" description="HTH tetR-type" evidence="4">
    <location>
        <begin position="10"/>
        <end position="70"/>
    </location>
</feature>
<evidence type="ECO:0000259" key="4">
    <source>
        <dbReference type="PROSITE" id="PS50977"/>
    </source>
</evidence>
<evidence type="ECO:0000313" key="5">
    <source>
        <dbReference type="EMBL" id="GHF35426.1"/>
    </source>
</evidence>
<dbReference type="PRINTS" id="PR00455">
    <property type="entry name" value="HTHTETR"/>
</dbReference>
<dbReference type="AlphaFoldDB" id="A0A919AZZ8"/>
<evidence type="ECO:0000256" key="3">
    <source>
        <dbReference type="SAM" id="MobiDB-lite"/>
    </source>
</evidence>
<accession>A0A919AZZ8</accession>
<dbReference type="GO" id="GO:0000976">
    <property type="term" value="F:transcription cis-regulatory region binding"/>
    <property type="evidence" value="ECO:0007669"/>
    <property type="project" value="TreeGrafter"/>
</dbReference>
<evidence type="ECO:0000256" key="1">
    <source>
        <dbReference type="ARBA" id="ARBA00023125"/>
    </source>
</evidence>
<keyword evidence="6" id="KW-1185">Reference proteome</keyword>
<dbReference type="SUPFAM" id="SSF46689">
    <property type="entry name" value="Homeodomain-like"/>
    <property type="match status" value="1"/>
</dbReference>
<name>A0A919AZZ8_9ACTN</name>
<reference evidence="5" key="1">
    <citation type="journal article" date="2014" name="Int. J. Syst. Evol. Microbiol.">
        <title>Complete genome sequence of Corynebacterium casei LMG S-19264T (=DSM 44701T), isolated from a smear-ripened cheese.</title>
        <authorList>
            <consortium name="US DOE Joint Genome Institute (JGI-PGF)"/>
            <person name="Walter F."/>
            <person name="Albersmeier A."/>
            <person name="Kalinowski J."/>
            <person name="Ruckert C."/>
        </authorList>
    </citation>
    <scope>NUCLEOTIDE SEQUENCE</scope>
    <source>
        <strain evidence="5">JCM 4477</strain>
    </source>
</reference>
<sequence length="228" mass="24160">MRPGPGNRRTRTTARLLSAAFTVFAAKGYGRVSIEDVCAAAGYTRGAFYSNFGSLGALFHALYEERAAVLCRRVTAVLHEARTGAAPAMTERVSEVLLSEPRWLLLEADFRAYSARRPEAARAHRDARRRLAETIAGGLTAHRASAPAGHEEAVRAVLEAYDAVTAQLLLDGDAERARERLAYLLSALTGRGEDGAGRRAGPGRAGQSLPGCGSRAAGRDRSAAAGSP</sequence>
<dbReference type="Gene3D" id="1.10.357.10">
    <property type="entry name" value="Tetracycline Repressor, domain 2"/>
    <property type="match status" value="1"/>
</dbReference>
<dbReference type="InterPro" id="IPR009057">
    <property type="entry name" value="Homeodomain-like_sf"/>
</dbReference>
<dbReference type="Proteomes" id="UP000630718">
    <property type="component" value="Unassembled WGS sequence"/>
</dbReference>
<proteinExistence type="predicted"/>
<dbReference type="InterPro" id="IPR001647">
    <property type="entry name" value="HTH_TetR"/>
</dbReference>
<feature type="DNA-binding region" description="H-T-H motif" evidence="2">
    <location>
        <begin position="33"/>
        <end position="52"/>
    </location>
</feature>
<feature type="region of interest" description="Disordered" evidence="3">
    <location>
        <begin position="192"/>
        <end position="228"/>
    </location>
</feature>
<dbReference type="PANTHER" id="PTHR30055">
    <property type="entry name" value="HTH-TYPE TRANSCRIPTIONAL REGULATOR RUTR"/>
    <property type="match status" value="1"/>
</dbReference>
<keyword evidence="1 2" id="KW-0238">DNA-binding</keyword>
<dbReference type="Pfam" id="PF00440">
    <property type="entry name" value="TetR_N"/>
    <property type="match status" value="1"/>
</dbReference>
<reference evidence="5" key="2">
    <citation type="submission" date="2020-09" db="EMBL/GenBank/DDBJ databases">
        <authorList>
            <person name="Sun Q."/>
            <person name="Ohkuma M."/>
        </authorList>
    </citation>
    <scope>NUCLEOTIDE SEQUENCE</scope>
    <source>
        <strain evidence="5">JCM 4477</strain>
    </source>
</reference>
<organism evidence="5 6">
    <name type="scientific">Streptomyces fumanus</name>
    <dbReference type="NCBI Taxonomy" id="67302"/>
    <lineage>
        <taxon>Bacteria</taxon>
        <taxon>Bacillati</taxon>
        <taxon>Actinomycetota</taxon>
        <taxon>Actinomycetes</taxon>
        <taxon>Kitasatosporales</taxon>
        <taxon>Streptomycetaceae</taxon>
        <taxon>Streptomyces</taxon>
    </lineage>
</organism>
<dbReference type="PROSITE" id="PS50977">
    <property type="entry name" value="HTH_TETR_2"/>
    <property type="match status" value="1"/>
</dbReference>
<dbReference type="EMBL" id="BNBI01000027">
    <property type="protein sequence ID" value="GHF35426.1"/>
    <property type="molecule type" value="Genomic_DNA"/>
</dbReference>
<gene>
    <name evidence="5" type="ORF">GCM10018772_70990</name>
</gene>
<dbReference type="InterPro" id="IPR050109">
    <property type="entry name" value="HTH-type_TetR-like_transc_reg"/>
</dbReference>
<dbReference type="PANTHER" id="PTHR30055:SF241">
    <property type="entry name" value="TRANSCRIPTIONAL REGULATORY PROTEIN"/>
    <property type="match status" value="1"/>
</dbReference>
<dbReference type="RefSeq" id="WP_190208606.1">
    <property type="nucleotide sequence ID" value="NZ_BNBI01000027.1"/>
</dbReference>